<reference evidence="2 3" key="1">
    <citation type="journal article" date="2023" name="G3 (Bethesda)">
        <title>A chromosome-length genome assembly and annotation of blackberry (Rubus argutus, cv. 'Hillquist').</title>
        <authorList>
            <person name="Bruna T."/>
            <person name="Aryal R."/>
            <person name="Dudchenko O."/>
            <person name="Sargent D.J."/>
            <person name="Mead D."/>
            <person name="Buti M."/>
            <person name="Cavallini A."/>
            <person name="Hytonen T."/>
            <person name="Andres J."/>
            <person name="Pham M."/>
            <person name="Weisz D."/>
            <person name="Mascagni F."/>
            <person name="Usai G."/>
            <person name="Natali L."/>
            <person name="Bassil N."/>
            <person name="Fernandez G.E."/>
            <person name="Lomsadze A."/>
            <person name="Armour M."/>
            <person name="Olukolu B."/>
            <person name="Poorten T."/>
            <person name="Britton C."/>
            <person name="Davik J."/>
            <person name="Ashrafi H."/>
            <person name="Aiden E.L."/>
            <person name="Borodovsky M."/>
            <person name="Worthington M."/>
        </authorList>
    </citation>
    <scope>NUCLEOTIDE SEQUENCE [LARGE SCALE GENOMIC DNA]</scope>
    <source>
        <strain evidence="2">PI 553951</strain>
    </source>
</reference>
<keyword evidence="1" id="KW-0812">Transmembrane</keyword>
<evidence type="ECO:0000313" key="3">
    <source>
        <dbReference type="Proteomes" id="UP001457282"/>
    </source>
</evidence>
<name>A0AAW1X3Q6_RUBAR</name>
<feature type="transmembrane region" description="Helical" evidence="1">
    <location>
        <begin position="20"/>
        <end position="36"/>
    </location>
</feature>
<keyword evidence="1" id="KW-0472">Membrane</keyword>
<sequence length="79" mass="8419">MAEEDGASGDNDQRCFHKHGLYGFWGGVIAAMVWAFQKNRGTGLVKFAGATMILNGGGRAAAVIARVGVDWDCSEALMR</sequence>
<protein>
    <submittedName>
        <fullName evidence="2">Uncharacterized protein</fullName>
    </submittedName>
</protein>
<evidence type="ECO:0000313" key="2">
    <source>
        <dbReference type="EMBL" id="KAK9930656.1"/>
    </source>
</evidence>
<accession>A0AAW1X3Q6</accession>
<dbReference type="AlphaFoldDB" id="A0AAW1X3Q6"/>
<comment type="caution">
    <text evidence="2">The sequence shown here is derived from an EMBL/GenBank/DDBJ whole genome shotgun (WGS) entry which is preliminary data.</text>
</comment>
<keyword evidence="3" id="KW-1185">Reference proteome</keyword>
<organism evidence="2 3">
    <name type="scientific">Rubus argutus</name>
    <name type="common">Southern blackberry</name>
    <dbReference type="NCBI Taxonomy" id="59490"/>
    <lineage>
        <taxon>Eukaryota</taxon>
        <taxon>Viridiplantae</taxon>
        <taxon>Streptophyta</taxon>
        <taxon>Embryophyta</taxon>
        <taxon>Tracheophyta</taxon>
        <taxon>Spermatophyta</taxon>
        <taxon>Magnoliopsida</taxon>
        <taxon>eudicotyledons</taxon>
        <taxon>Gunneridae</taxon>
        <taxon>Pentapetalae</taxon>
        <taxon>rosids</taxon>
        <taxon>fabids</taxon>
        <taxon>Rosales</taxon>
        <taxon>Rosaceae</taxon>
        <taxon>Rosoideae</taxon>
        <taxon>Rosoideae incertae sedis</taxon>
        <taxon>Rubus</taxon>
    </lineage>
</organism>
<keyword evidence="1" id="KW-1133">Transmembrane helix</keyword>
<proteinExistence type="predicted"/>
<gene>
    <name evidence="2" type="ORF">M0R45_027687</name>
</gene>
<evidence type="ECO:0000256" key="1">
    <source>
        <dbReference type="SAM" id="Phobius"/>
    </source>
</evidence>
<dbReference type="EMBL" id="JBEDUW010000005">
    <property type="protein sequence ID" value="KAK9930656.1"/>
    <property type="molecule type" value="Genomic_DNA"/>
</dbReference>
<dbReference type="Proteomes" id="UP001457282">
    <property type="component" value="Unassembled WGS sequence"/>
</dbReference>